<protein>
    <recommendedName>
        <fullName evidence="1">Swt1-like HEPN domain-containing protein</fullName>
    </recommendedName>
</protein>
<feature type="domain" description="Swt1-like HEPN" evidence="1">
    <location>
        <begin position="67"/>
        <end position="189"/>
    </location>
</feature>
<dbReference type="Proteomes" id="UP000755654">
    <property type="component" value="Unassembled WGS sequence"/>
</dbReference>
<sequence>MKELDLYSFVYRGVLTEEALDKNGRWRRGHFGAEEAREAQRSLSYDFLDSDLLQEAQRMSVVYAAVHAFENAVRNLVTKAMAEANDENWWQKVPERIRKSSKSRMDEDAKFRWHGARGAQEINYCDFGDLSSIIVTNWDVFDDLLGNMEWAKATLNTLEKSRNIIMHGGSLAKEDVERIGMNIRDWIRQAG</sequence>
<reference evidence="2 3" key="1">
    <citation type="journal article" date="2021" name="ISME J.">
        <title>Genomic evolution of the class Acidithiobacillia: deep-branching Proteobacteria living in extreme acidic conditions.</title>
        <authorList>
            <person name="Moya-Beltran A."/>
            <person name="Beard S."/>
            <person name="Rojas-Villalobos C."/>
            <person name="Issotta F."/>
            <person name="Gallardo Y."/>
            <person name="Ulloa R."/>
            <person name="Giaveno A."/>
            <person name="Degli Esposti M."/>
            <person name="Johnson D.B."/>
            <person name="Quatrini R."/>
        </authorList>
    </citation>
    <scope>NUCLEOTIDE SEQUENCE [LARGE SCALE GENOMIC DNA]</scope>
    <source>
        <strain evidence="2 3">RW2</strain>
    </source>
</reference>
<keyword evidence="3" id="KW-1185">Reference proteome</keyword>
<evidence type="ECO:0000313" key="3">
    <source>
        <dbReference type="Proteomes" id="UP000755654"/>
    </source>
</evidence>
<evidence type="ECO:0000259" key="1">
    <source>
        <dbReference type="Pfam" id="PF18731"/>
    </source>
</evidence>
<comment type="caution">
    <text evidence="2">The sequence shown here is derived from an EMBL/GenBank/DDBJ whole genome shotgun (WGS) entry which is preliminary data.</text>
</comment>
<accession>A0ABS6A287</accession>
<dbReference type="RefSeq" id="WP_215885123.1">
    <property type="nucleotide sequence ID" value="NZ_JAAOMP010000170.1"/>
</dbReference>
<name>A0ABS6A287_9PROT</name>
<dbReference type="Pfam" id="PF18731">
    <property type="entry name" value="HEPN_Swt1"/>
    <property type="match status" value="1"/>
</dbReference>
<evidence type="ECO:0000313" key="2">
    <source>
        <dbReference type="EMBL" id="MBU2761636.1"/>
    </source>
</evidence>
<dbReference type="InterPro" id="IPR041650">
    <property type="entry name" value="HEPN_Swt1"/>
</dbReference>
<organism evidence="2 3">
    <name type="scientific">Acidithiobacillus sulfurivorans</name>
    <dbReference type="NCBI Taxonomy" id="1958756"/>
    <lineage>
        <taxon>Bacteria</taxon>
        <taxon>Pseudomonadati</taxon>
        <taxon>Pseudomonadota</taxon>
        <taxon>Acidithiobacillia</taxon>
        <taxon>Acidithiobacillales</taxon>
        <taxon>Acidithiobacillaceae</taxon>
        <taxon>Acidithiobacillus</taxon>
    </lineage>
</organism>
<proteinExistence type="predicted"/>
<gene>
    <name evidence="2" type="ORF">HAP95_16010</name>
</gene>
<dbReference type="EMBL" id="JAAOMP010000170">
    <property type="protein sequence ID" value="MBU2761636.1"/>
    <property type="molecule type" value="Genomic_DNA"/>
</dbReference>